<dbReference type="Proteomes" id="UP000627838">
    <property type="component" value="Unassembled WGS sequence"/>
</dbReference>
<dbReference type="Pfam" id="PF01471">
    <property type="entry name" value="PG_binding_1"/>
    <property type="match status" value="1"/>
</dbReference>
<gene>
    <name evidence="4" type="ORF">H4W34_001189</name>
</gene>
<comment type="caution">
    <text evidence="4">The sequence shown here is derived from an EMBL/GenBank/DDBJ whole genome shotgun (WGS) entry which is preliminary data.</text>
</comment>
<accession>A0ABR9JLD0</accession>
<dbReference type="InterPro" id="IPR036366">
    <property type="entry name" value="PGBDSf"/>
</dbReference>
<dbReference type="SMART" id="SM00644">
    <property type="entry name" value="Ami_2"/>
    <property type="match status" value="1"/>
</dbReference>
<dbReference type="EMBL" id="JADBDZ010000001">
    <property type="protein sequence ID" value="MBE1531356.1"/>
    <property type="molecule type" value="Genomic_DNA"/>
</dbReference>
<dbReference type="InterPro" id="IPR002502">
    <property type="entry name" value="Amidase_domain"/>
</dbReference>
<dbReference type="InterPro" id="IPR036365">
    <property type="entry name" value="PGBD-like_sf"/>
</dbReference>
<proteinExistence type="inferred from homology"/>
<dbReference type="CDD" id="cd06583">
    <property type="entry name" value="PGRP"/>
    <property type="match status" value="1"/>
</dbReference>
<dbReference type="SMART" id="SM00701">
    <property type="entry name" value="PGRP"/>
    <property type="match status" value="1"/>
</dbReference>
<organism evidence="4 5">
    <name type="scientific">Actinomadura algeriensis</name>
    <dbReference type="NCBI Taxonomy" id="1679523"/>
    <lineage>
        <taxon>Bacteria</taxon>
        <taxon>Bacillati</taxon>
        <taxon>Actinomycetota</taxon>
        <taxon>Actinomycetes</taxon>
        <taxon>Streptosporangiales</taxon>
        <taxon>Thermomonosporaceae</taxon>
        <taxon>Actinomadura</taxon>
    </lineage>
</organism>
<keyword evidence="5" id="KW-1185">Reference proteome</keyword>
<dbReference type="Gene3D" id="1.10.101.10">
    <property type="entry name" value="PGBD-like superfamily/PGBD"/>
    <property type="match status" value="1"/>
</dbReference>
<sequence length="242" mass="26481">MDVISRKEWGARAPRSRSTTSWSRRSEFVVHYSEGPTSQTPRQIQNFHMDGNGWSDIGYNFLVDTAGRIYEGRGWLVIGAHATGHNTSGIGVCFIGRDGDATDAARASIRALYDEACDRAGRTLARRGHRDVGSTSCPGDELYAWVRAGMPAGPVRPPAPGGSGSAPRWPGRYLTQPPMMSGSDVRTWQARMRERGWRLDVDGVYGPRSEEVCRAFQREKGLPVDGIVGPVTWAAAWTASVT</sequence>
<dbReference type="InterPro" id="IPR015510">
    <property type="entry name" value="PGRP"/>
</dbReference>
<dbReference type="Pfam" id="PF01510">
    <property type="entry name" value="Amidase_2"/>
    <property type="match status" value="1"/>
</dbReference>
<dbReference type="SUPFAM" id="SSF55846">
    <property type="entry name" value="N-acetylmuramoyl-L-alanine amidase-like"/>
    <property type="match status" value="1"/>
</dbReference>
<dbReference type="SUPFAM" id="SSF47090">
    <property type="entry name" value="PGBD-like"/>
    <property type="match status" value="1"/>
</dbReference>
<evidence type="ECO:0000259" key="3">
    <source>
        <dbReference type="SMART" id="SM00701"/>
    </source>
</evidence>
<evidence type="ECO:0000313" key="4">
    <source>
        <dbReference type="EMBL" id="MBE1531356.1"/>
    </source>
</evidence>
<comment type="similarity">
    <text evidence="1">Belongs to the N-acetylmuramoyl-L-alanine amidase 2 family.</text>
</comment>
<dbReference type="InterPro" id="IPR006619">
    <property type="entry name" value="PGRP_domain_met/bac"/>
</dbReference>
<dbReference type="Gene3D" id="3.40.80.10">
    <property type="entry name" value="Peptidoglycan recognition protein-like"/>
    <property type="match status" value="1"/>
</dbReference>
<evidence type="ECO:0008006" key="6">
    <source>
        <dbReference type="Google" id="ProtNLM"/>
    </source>
</evidence>
<evidence type="ECO:0000256" key="1">
    <source>
        <dbReference type="ARBA" id="ARBA00007553"/>
    </source>
</evidence>
<feature type="domain" description="Peptidoglycan recognition protein family" evidence="3">
    <location>
        <begin position="1"/>
        <end position="130"/>
    </location>
</feature>
<protein>
    <recommendedName>
        <fullName evidence="6">N-acetylmuramoyl-L-alanine amidase</fullName>
    </recommendedName>
</protein>
<reference evidence="4 5" key="1">
    <citation type="submission" date="2020-10" db="EMBL/GenBank/DDBJ databases">
        <title>Sequencing the genomes of 1000 actinobacteria strains.</title>
        <authorList>
            <person name="Klenk H.-P."/>
        </authorList>
    </citation>
    <scope>NUCLEOTIDE SEQUENCE [LARGE SCALE GENOMIC DNA]</scope>
    <source>
        <strain evidence="4 5">DSM 46744</strain>
    </source>
</reference>
<evidence type="ECO:0000313" key="5">
    <source>
        <dbReference type="Proteomes" id="UP000627838"/>
    </source>
</evidence>
<dbReference type="PANTHER" id="PTHR11022:SF41">
    <property type="entry name" value="PEPTIDOGLYCAN-RECOGNITION PROTEIN LC-RELATED"/>
    <property type="match status" value="1"/>
</dbReference>
<dbReference type="RefSeq" id="WP_192758241.1">
    <property type="nucleotide sequence ID" value="NZ_JADBDZ010000001.1"/>
</dbReference>
<dbReference type="InterPro" id="IPR036505">
    <property type="entry name" value="Amidase/PGRP_sf"/>
</dbReference>
<name>A0ABR9JLD0_9ACTN</name>
<dbReference type="PANTHER" id="PTHR11022">
    <property type="entry name" value="PEPTIDOGLYCAN RECOGNITION PROTEIN"/>
    <property type="match status" value="1"/>
</dbReference>
<feature type="domain" description="N-acetylmuramoyl-L-alanine amidase" evidence="2">
    <location>
        <begin position="13"/>
        <end position="139"/>
    </location>
</feature>
<evidence type="ECO:0000259" key="2">
    <source>
        <dbReference type="SMART" id="SM00644"/>
    </source>
</evidence>
<dbReference type="InterPro" id="IPR002477">
    <property type="entry name" value="Peptidoglycan-bd-like"/>
</dbReference>